<name>A0A7Y9FLD4_9SPHN</name>
<dbReference type="Gene3D" id="3.40.630.30">
    <property type="match status" value="1"/>
</dbReference>
<keyword evidence="2" id="KW-1185">Reference proteome</keyword>
<accession>A0A7Y9FLD4</accession>
<dbReference type="EMBL" id="JACCBY010000001">
    <property type="protein sequence ID" value="NYD89248.1"/>
    <property type="molecule type" value="Genomic_DNA"/>
</dbReference>
<protein>
    <recommendedName>
        <fullName evidence="3">Acetyltransferase</fullName>
    </recommendedName>
</protein>
<dbReference type="SUPFAM" id="SSF55729">
    <property type="entry name" value="Acyl-CoA N-acyltransferases (Nat)"/>
    <property type="match status" value="1"/>
</dbReference>
<evidence type="ECO:0000313" key="1">
    <source>
        <dbReference type="EMBL" id="NYD89248.1"/>
    </source>
</evidence>
<dbReference type="InterPro" id="IPR016181">
    <property type="entry name" value="Acyl_CoA_acyltransferase"/>
</dbReference>
<organism evidence="1 2">
    <name type="scientific">Sphingomonas melonis</name>
    <dbReference type="NCBI Taxonomy" id="152682"/>
    <lineage>
        <taxon>Bacteria</taxon>
        <taxon>Pseudomonadati</taxon>
        <taxon>Pseudomonadota</taxon>
        <taxon>Alphaproteobacteria</taxon>
        <taxon>Sphingomonadales</taxon>
        <taxon>Sphingomonadaceae</taxon>
        <taxon>Sphingomonas</taxon>
    </lineage>
</organism>
<reference evidence="1 2" key="1">
    <citation type="submission" date="2020-07" db="EMBL/GenBank/DDBJ databases">
        <authorList>
            <person name="Partida-Martinez L."/>
            <person name="Huntemann M."/>
            <person name="Clum A."/>
            <person name="Wang J."/>
            <person name="Palaniappan K."/>
            <person name="Ritter S."/>
            <person name="Chen I.-M."/>
            <person name="Stamatis D."/>
            <person name="Reddy T."/>
            <person name="O'Malley R."/>
            <person name="Daum C."/>
            <person name="Shapiro N."/>
            <person name="Ivanova N."/>
            <person name="Kyrpides N."/>
            <person name="Woyke T."/>
        </authorList>
    </citation>
    <scope>NUCLEOTIDE SEQUENCE [LARGE SCALE GENOMIC DNA]</scope>
    <source>
        <strain evidence="1 2">AS2.3</strain>
    </source>
</reference>
<gene>
    <name evidence="1" type="ORF">HD841_001017</name>
</gene>
<dbReference type="RefSeq" id="WP_218845365.1">
    <property type="nucleotide sequence ID" value="NZ_JACCBY010000001.1"/>
</dbReference>
<evidence type="ECO:0008006" key="3">
    <source>
        <dbReference type="Google" id="ProtNLM"/>
    </source>
</evidence>
<proteinExistence type="predicted"/>
<sequence length="141" mass="15085">MAGEAYTLDHDMGAAALADYGFGDDKAVFVAETEGRDARQLLFSHQSGGWRRVSPVPPMSPRGIARATARHSFDAAGAAGFPAMQFNFNMASNHVAVTLWQALGFAIVARPPRALYHPLPGPIDALVMPRWLVDPAAARNA</sequence>
<dbReference type="Proteomes" id="UP000517753">
    <property type="component" value="Unassembled WGS sequence"/>
</dbReference>
<comment type="caution">
    <text evidence="1">The sequence shown here is derived from an EMBL/GenBank/DDBJ whole genome shotgun (WGS) entry which is preliminary data.</text>
</comment>
<evidence type="ECO:0000313" key="2">
    <source>
        <dbReference type="Proteomes" id="UP000517753"/>
    </source>
</evidence>
<dbReference type="AlphaFoldDB" id="A0A7Y9FLD4"/>
<reference evidence="1 2" key="2">
    <citation type="submission" date="2020-08" db="EMBL/GenBank/DDBJ databases">
        <title>The Agave Microbiome: Exploring the role of microbial communities in plant adaptations to desert environments.</title>
        <authorList>
            <person name="Partida-Martinez L.P."/>
        </authorList>
    </citation>
    <scope>NUCLEOTIDE SEQUENCE [LARGE SCALE GENOMIC DNA]</scope>
    <source>
        <strain evidence="1 2">AS2.3</strain>
    </source>
</reference>